<protein>
    <submittedName>
        <fullName evidence="1">Uncharacterized protein</fullName>
    </submittedName>
</protein>
<reference evidence="1" key="1">
    <citation type="journal article" date="2015" name="Nature">
        <title>Complex archaea that bridge the gap between prokaryotes and eukaryotes.</title>
        <authorList>
            <person name="Spang A."/>
            <person name="Saw J.H."/>
            <person name="Jorgensen S.L."/>
            <person name="Zaremba-Niedzwiedzka K."/>
            <person name="Martijn J."/>
            <person name="Lind A.E."/>
            <person name="van Eijk R."/>
            <person name="Schleper C."/>
            <person name="Guy L."/>
            <person name="Ettema T.J."/>
        </authorList>
    </citation>
    <scope>NUCLEOTIDE SEQUENCE</scope>
</reference>
<dbReference type="EMBL" id="LAZR01016197">
    <property type="protein sequence ID" value="KKM05540.1"/>
    <property type="molecule type" value="Genomic_DNA"/>
</dbReference>
<gene>
    <name evidence="1" type="ORF">LCGC14_1753060</name>
</gene>
<evidence type="ECO:0000313" key="1">
    <source>
        <dbReference type="EMBL" id="KKM05540.1"/>
    </source>
</evidence>
<organism evidence="1">
    <name type="scientific">marine sediment metagenome</name>
    <dbReference type="NCBI Taxonomy" id="412755"/>
    <lineage>
        <taxon>unclassified sequences</taxon>
        <taxon>metagenomes</taxon>
        <taxon>ecological metagenomes</taxon>
    </lineage>
</organism>
<accession>A0A0F9H3D6</accession>
<comment type="caution">
    <text evidence="1">The sequence shown here is derived from an EMBL/GenBank/DDBJ whole genome shotgun (WGS) entry which is preliminary data.</text>
</comment>
<dbReference type="AlphaFoldDB" id="A0A0F9H3D6"/>
<proteinExistence type="predicted"/>
<name>A0A0F9H3D6_9ZZZZ</name>
<sequence>MAIAYIQRHDGEWVDVTNGQLLACCDCGLVHDTEYAVLDGRILKRAFRDRRETAWRRQRKDVKASIRSLK</sequence>